<dbReference type="Proteomes" id="UP001526147">
    <property type="component" value="Unassembled WGS sequence"/>
</dbReference>
<comment type="caution">
    <text evidence="1">The sequence shown here is derived from an EMBL/GenBank/DDBJ whole genome shotgun (WGS) entry which is preliminary data.</text>
</comment>
<accession>A0ABT3DH03</accession>
<name>A0ABT3DH03_9BACI</name>
<dbReference type="PIRSF" id="PIRSF030140">
    <property type="entry name" value="UCP030140"/>
    <property type="match status" value="1"/>
</dbReference>
<dbReference type="CDD" id="cd11527">
    <property type="entry name" value="NTP-PPase_dUTPase"/>
    <property type="match status" value="1"/>
</dbReference>
<evidence type="ECO:0000313" key="2">
    <source>
        <dbReference type="Proteomes" id="UP001526147"/>
    </source>
</evidence>
<dbReference type="EMBL" id="JAOYEY010000036">
    <property type="protein sequence ID" value="MCV9886262.1"/>
    <property type="molecule type" value="Genomic_DNA"/>
</dbReference>
<evidence type="ECO:0000313" key="1">
    <source>
        <dbReference type="EMBL" id="MCV9886262.1"/>
    </source>
</evidence>
<gene>
    <name evidence="1" type="ORF">OIH86_11385</name>
</gene>
<dbReference type="InterPro" id="IPR016947">
    <property type="entry name" value="UCP030140"/>
</dbReference>
<protein>
    <submittedName>
        <fullName evidence="1">dUTP diphosphatase</fullName>
    </submittedName>
</protein>
<dbReference type="Gene3D" id="1.10.4010.10">
    <property type="entry name" value="Type II deoxyuridine triphosphatase"/>
    <property type="match status" value="1"/>
</dbReference>
<dbReference type="Pfam" id="PF08761">
    <property type="entry name" value="dUTPase_2"/>
    <property type="match status" value="1"/>
</dbReference>
<sequence length="162" mass="19234">MNLEKLLKMQRAFDDRIIDKHELDGQELFLNKIIALKVELGELANEWQGFKYWKEDPQPKPDMLEEFVDCLHFILSIGLELEFNVTEHYIHNSFETVSIIDHFDMIYDQISTVKLRQTIDSYQTLLEFFLGLGERLGFTPEMIEAAYLMKNKVNHERQDQGY</sequence>
<dbReference type="SUPFAM" id="SSF101386">
    <property type="entry name" value="all-alpha NTP pyrophosphatases"/>
    <property type="match status" value="1"/>
</dbReference>
<dbReference type="InterPro" id="IPR014871">
    <property type="entry name" value="dUTPase/dCTP_pyrophosphatase"/>
</dbReference>
<organism evidence="1 2">
    <name type="scientific">Metabacillus halosaccharovorans</name>
    <dbReference type="NCBI Taxonomy" id="930124"/>
    <lineage>
        <taxon>Bacteria</taxon>
        <taxon>Bacillati</taxon>
        <taxon>Bacillota</taxon>
        <taxon>Bacilli</taxon>
        <taxon>Bacillales</taxon>
        <taxon>Bacillaceae</taxon>
        <taxon>Metabacillus</taxon>
    </lineage>
</organism>
<reference evidence="1 2" key="1">
    <citation type="submission" date="2022-10" db="EMBL/GenBank/DDBJ databases">
        <title>Draft genome assembly of moderately radiation resistant bacterium Metabacillus halosaccharovorans.</title>
        <authorList>
            <person name="Pal S."/>
            <person name="Gopinathan A."/>
        </authorList>
    </citation>
    <scope>NUCLEOTIDE SEQUENCE [LARGE SCALE GENOMIC DNA]</scope>
    <source>
        <strain evidence="1 2">VITHBRA001</strain>
    </source>
</reference>
<proteinExistence type="predicted"/>
<dbReference type="RefSeq" id="WP_264142889.1">
    <property type="nucleotide sequence ID" value="NZ_JAOYEY010000036.1"/>
</dbReference>
<keyword evidence="2" id="KW-1185">Reference proteome</keyword>